<dbReference type="EMBL" id="CP118099">
    <property type="protein sequence ID" value="WDH76533.1"/>
    <property type="molecule type" value="Genomic_DNA"/>
</dbReference>
<keyword evidence="1" id="KW-1133">Transmembrane helix</keyword>
<keyword evidence="3" id="KW-1185">Reference proteome</keyword>
<feature type="transmembrane region" description="Helical" evidence="1">
    <location>
        <begin position="47"/>
        <end position="65"/>
    </location>
</feature>
<dbReference type="RefSeq" id="WP_274357206.1">
    <property type="nucleotide sequence ID" value="NZ_CP118099.1"/>
</dbReference>
<reference evidence="2 3" key="1">
    <citation type="submission" date="2023-02" db="EMBL/GenBank/DDBJ databases">
        <title>A bacterium isolated from plastisphere.</title>
        <authorList>
            <person name="Sun Y."/>
        </authorList>
    </citation>
    <scope>NUCLEOTIDE SEQUENCE [LARGE SCALE GENOMIC DNA]</scope>
    <source>
        <strain evidence="3">a-1</strain>
    </source>
</reference>
<evidence type="ECO:0000313" key="2">
    <source>
        <dbReference type="EMBL" id="WDH76533.1"/>
    </source>
</evidence>
<protein>
    <submittedName>
        <fullName evidence="2">Uncharacterized protein</fullName>
    </submittedName>
</protein>
<name>A0ABY7X361_9BACL</name>
<evidence type="ECO:0000313" key="3">
    <source>
        <dbReference type="Proteomes" id="UP001213680"/>
    </source>
</evidence>
<sequence>MKQIDLLDPERRASYLAFGGLTFHGAKLVAATGIVVGAFIGPVFMSGYILIFGALGAYLYYVSLYKMQPAPQLAA</sequence>
<feature type="transmembrane region" description="Helical" evidence="1">
    <location>
        <begin position="21"/>
        <end position="41"/>
    </location>
</feature>
<keyword evidence="1" id="KW-0472">Membrane</keyword>
<proteinExistence type="predicted"/>
<evidence type="ECO:0000256" key="1">
    <source>
        <dbReference type="SAM" id="Phobius"/>
    </source>
</evidence>
<organism evidence="2 3">
    <name type="scientific">Exiguobacterium marinum</name>
    <dbReference type="NCBI Taxonomy" id="273528"/>
    <lineage>
        <taxon>Bacteria</taxon>
        <taxon>Bacillati</taxon>
        <taxon>Bacillota</taxon>
        <taxon>Bacilli</taxon>
        <taxon>Bacillales</taxon>
        <taxon>Bacillales Family XII. Incertae Sedis</taxon>
        <taxon>Exiguobacterium</taxon>
    </lineage>
</organism>
<accession>A0ABY7X361</accession>
<gene>
    <name evidence="2" type="ORF">PTI97_03140</name>
</gene>
<keyword evidence="1" id="KW-0812">Transmembrane</keyword>
<dbReference type="Proteomes" id="UP001213680">
    <property type="component" value="Chromosome"/>
</dbReference>